<name>A0A3P7MFR3_CYLGO</name>
<feature type="domain" description="7TM GPCR serpentine receptor class x (Srx)" evidence="2">
    <location>
        <begin position="118"/>
        <end position="249"/>
    </location>
</feature>
<feature type="transmembrane region" description="Helical" evidence="1">
    <location>
        <begin position="38"/>
        <end position="57"/>
    </location>
</feature>
<evidence type="ECO:0000259" key="2">
    <source>
        <dbReference type="Pfam" id="PF10328"/>
    </source>
</evidence>
<protein>
    <recommendedName>
        <fullName evidence="2">7TM GPCR serpentine receptor class x (Srx) domain-containing protein</fullName>
    </recommendedName>
</protein>
<evidence type="ECO:0000313" key="4">
    <source>
        <dbReference type="Proteomes" id="UP000271889"/>
    </source>
</evidence>
<keyword evidence="1" id="KW-0472">Membrane</keyword>
<organism evidence="3 4">
    <name type="scientific">Cylicostephanus goldi</name>
    <name type="common">Nematode worm</name>
    <dbReference type="NCBI Taxonomy" id="71465"/>
    <lineage>
        <taxon>Eukaryota</taxon>
        <taxon>Metazoa</taxon>
        <taxon>Ecdysozoa</taxon>
        <taxon>Nematoda</taxon>
        <taxon>Chromadorea</taxon>
        <taxon>Rhabditida</taxon>
        <taxon>Rhabditina</taxon>
        <taxon>Rhabditomorpha</taxon>
        <taxon>Strongyloidea</taxon>
        <taxon>Strongylidae</taxon>
        <taxon>Cylicostephanus</taxon>
    </lineage>
</organism>
<keyword evidence="1" id="KW-0812">Transmembrane</keyword>
<dbReference type="Proteomes" id="UP000271889">
    <property type="component" value="Unassembled WGS sequence"/>
</dbReference>
<evidence type="ECO:0000313" key="3">
    <source>
        <dbReference type="EMBL" id="VDN25170.1"/>
    </source>
</evidence>
<sequence>MYASIFGLLANSAAILCVYRNPVLRNGFGLLCFSHSMANLGVMLVFLLWVTPMTILYRKNLWPNKHFVLECLCLFTPSDFFQSLSGLDFTPSGKRSIRYQKYAMCISLNPKVAREGFVFAGSECYIHYDATKWVFKFADTLCGSIISTYTDNYTSTTIMVVICMLDCNTLIKLRKSNNTLGTQKGNVSNYIQKKRRQNEIRFFTQTLYQNGLFLYELVSFYYVSALFTNKWAVFITATLSWEMCHAFDG</sequence>
<proteinExistence type="predicted"/>
<gene>
    <name evidence="3" type="ORF">CGOC_LOCUS10020</name>
</gene>
<dbReference type="Pfam" id="PF10328">
    <property type="entry name" value="7TM_GPCR_Srx"/>
    <property type="match status" value="2"/>
</dbReference>
<keyword evidence="4" id="KW-1185">Reference proteome</keyword>
<dbReference type="AlphaFoldDB" id="A0A3P7MFR3"/>
<dbReference type="InterPro" id="IPR019430">
    <property type="entry name" value="7TM_GPCR_serpentine_rcpt_Srx"/>
</dbReference>
<reference evidence="3 4" key="1">
    <citation type="submission" date="2018-11" db="EMBL/GenBank/DDBJ databases">
        <authorList>
            <consortium name="Pathogen Informatics"/>
        </authorList>
    </citation>
    <scope>NUCLEOTIDE SEQUENCE [LARGE SCALE GENOMIC DNA]</scope>
</reference>
<dbReference type="PANTHER" id="PTHR23017">
    <property type="entry name" value="SERPENTINE RECEPTOR, CLASS X"/>
    <property type="match status" value="1"/>
</dbReference>
<dbReference type="EMBL" id="UYRV01109422">
    <property type="protein sequence ID" value="VDN25170.1"/>
    <property type="molecule type" value="Genomic_DNA"/>
</dbReference>
<evidence type="ECO:0000256" key="1">
    <source>
        <dbReference type="SAM" id="Phobius"/>
    </source>
</evidence>
<dbReference type="OrthoDB" id="5800536at2759"/>
<feature type="domain" description="7TM GPCR serpentine receptor class x (Srx)" evidence="2">
    <location>
        <begin position="3"/>
        <end position="71"/>
    </location>
</feature>
<keyword evidence="1" id="KW-1133">Transmembrane helix</keyword>
<accession>A0A3P7MFR3</accession>
<dbReference type="PANTHER" id="PTHR23017:SF3">
    <property type="entry name" value="G-PROTEIN COUPLED RECEPTORS FAMILY 1 PROFILE DOMAIN-CONTAINING PROTEIN"/>
    <property type="match status" value="1"/>
</dbReference>